<proteinExistence type="predicted"/>
<gene>
    <name evidence="2" type="ORF">NCTC13063_02258</name>
</gene>
<protein>
    <submittedName>
        <fullName evidence="2">Uncharacterized protein</fullName>
    </submittedName>
</protein>
<sequence>MPSTYSQECKPPLGGWGSFRGQLGGLSRGGFWGLFLAFLFVLFLPQKSPLCLAHSRKNRTRLRIREFQTHSQTTGCQWLPFSVQSPKLLFFCREARTTSPKGLFRHPAEALSRSDGARLSRRVWPFRPSTRPKSRFRYASGPLPHPFSALFDRLAPTTFCMLLCVPDYHPGCRLLPFCTLPNFWHGRPADAAGFLGRNKIVPFTIALYLSYNILIFKWLTFYLFLQVSKERSK</sequence>
<keyword evidence="1" id="KW-0472">Membrane</keyword>
<dbReference type="EMBL" id="UGTJ01000002">
    <property type="protein sequence ID" value="SUB96499.1"/>
    <property type="molecule type" value="Genomic_DNA"/>
</dbReference>
<feature type="transmembrane region" description="Helical" evidence="1">
    <location>
        <begin position="31"/>
        <end position="53"/>
    </location>
</feature>
<evidence type="ECO:0000313" key="3">
    <source>
        <dbReference type="Proteomes" id="UP000255283"/>
    </source>
</evidence>
<comment type="caution">
    <text evidence="2">The sequence shown here is derived from an EMBL/GenBank/DDBJ whole genome shotgun (WGS) entry which is preliminary data.</text>
</comment>
<keyword evidence="1" id="KW-1133">Transmembrane helix</keyword>
<evidence type="ECO:0000256" key="1">
    <source>
        <dbReference type="SAM" id="Phobius"/>
    </source>
</evidence>
<reference evidence="2 3" key="1">
    <citation type="submission" date="2018-06" db="EMBL/GenBank/DDBJ databases">
        <authorList>
            <consortium name="Pathogen Informatics"/>
            <person name="Doyle S."/>
        </authorList>
    </citation>
    <scope>NUCLEOTIDE SEQUENCE [LARGE SCALE GENOMIC DNA]</scope>
    <source>
        <strain evidence="2 3">NCTC13063</strain>
    </source>
</reference>
<feature type="transmembrane region" description="Helical" evidence="1">
    <location>
        <begin position="205"/>
        <end position="225"/>
    </location>
</feature>
<keyword evidence="1" id="KW-0812">Transmembrane</keyword>
<name>A0AAQ1UNB4_9BACT</name>
<organism evidence="2 3">
    <name type="scientific">Segatella buccae</name>
    <dbReference type="NCBI Taxonomy" id="28126"/>
    <lineage>
        <taxon>Bacteria</taxon>
        <taxon>Pseudomonadati</taxon>
        <taxon>Bacteroidota</taxon>
        <taxon>Bacteroidia</taxon>
        <taxon>Bacteroidales</taxon>
        <taxon>Prevotellaceae</taxon>
        <taxon>Segatella</taxon>
    </lineage>
</organism>
<dbReference type="AlphaFoldDB" id="A0AAQ1UNB4"/>
<accession>A0AAQ1UNB4</accession>
<dbReference type="Proteomes" id="UP000255283">
    <property type="component" value="Unassembled WGS sequence"/>
</dbReference>
<evidence type="ECO:0000313" key="2">
    <source>
        <dbReference type="EMBL" id="SUB96499.1"/>
    </source>
</evidence>